<dbReference type="SMART" id="SM00388">
    <property type="entry name" value="HisKA"/>
    <property type="match status" value="1"/>
</dbReference>
<dbReference type="InterPro" id="IPR036097">
    <property type="entry name" value="HisK_dim/P_sf"/>
</dbReference>
<keyword evidence="4" id="KW-0418">Kinase</keyword>
<dbReference type="AlphaFoldDB" id="A0A1E5QQ14"/>
<accession>A0A1E5QQ14</accession>
<dbReference type="SMART" id="SM00091">
    <property type="entry name" value="PAS"/>
    <property type="match status" value="2"/>
</dbReference>
<dbReference type="PROSITE" id="PS50109">
    <property type="entry name" value="HIS_KIN"/>
    <property type="match status" value="1"/>
</dbReference>
<dbReference type="RefSeq" id="WP_069965963.1">
    <property type="nucleotide sequence ID" value="NZ_CM124774.1"/>
</dbReference>
<dbReference type="SUPFAM" id="SSF55874">
    <property type="entry name" value="ATPase domain of HSP90 chaperone/DNA topoisomerase II/histidine kinase"/>
    <property type="match status" value="1"/>
</dbReference>
<evidence type="ECO:0000259" key="6">
    <source>
        <dbReference type="PROSITE" id="PS50109"/>
    </source>
</evidence>
<dbReference type="InterPro" id="IPR004358">
    <property type="entry name" value="Sig_transdc_His_kin-like_C"/>
</dbReference>
<evidence type="ECO:0000259" key="7">
    <source>
        <dbReference type="PROSITE" id="PS50112"/>
    </source>
</evidence>
<dbReference type="CDD" id="cd00130">
    <property type="entry name" value="PAS"/>
    <property type="match status" value="2"/>
</dbReference>
<gene>
    <name evidence="9" type="ORF">BH720_04485</name>
</gene>
<evidence type="ECO:0000256" key="5">
    <source>
        <dbReference type="ARBA" id="ARBA00023012"/>
    </source>
</evidence>
<sequence length="624" mass="70548">MVRSIDRLFGNMANASFFFSNPLFSGLNLDASPNFLQQLIECCPVGLILCRLDGTLVAVNSQLAQLLGRRVEELLSLTYWEITPETYLSAERSQFARLPNLQRYGPYEKEYWHQAGYTIPVQVSRVVLQHAGESLIWSSVTDISDRKQAEQRLLKHYHLLQSIIDSTPDAIFVRDLQGIYVISNSANSRLFGRTSPEVVGRSDAEFMPLEVAEKLWEVDRRIVQTGISENIEEVLTVGDVTYIFNSIKSVWRDAQGNPLGIVGISRDISDRKRAEQALRHYQETLEERVKQRTGDLTKANRKLVAEIVERQQIEKALRQSETREREKATHLEKALHDLQRTQAKLVQSEKMSSLGQLVAGIAHEINNPVNFIYGNITYTGQYVQDLFKLVELYQDCHAQSHPEIVAHIEAIDLEFVQEDLPRILESMRVGAERIREIVLSLRNFSRVDESQMKSVDIHEGLESTLLILQNRLKSKPNRPAINVVKTYSPLPKVECYPGQLNQVFMNVLCNAIDALEAKLESAEAAPANSSDSPTITISTEVRASDWVAISIADNGVGMSEQIQNQLFNLFFTTKPVGKGTGLGLPISYQIIVERHQGYLHCQSQIGQGTEFIIEIPLKQNHQKI</sequence>
<comment type="catalytic activity">
    <reaction evidence="1">
        <text>ATP + protein L-histidine = ADP + protein N-phospho-L-histidine.</text>
        <dbReference type="EC" id="2.7.13.3"/>
    </reaction>
</comment>
<dbReference type="NCBIfam" id="TIGR00229">
    <property type="entry name" value="sensory_box"/>
    <property type="match status" value="2"/>
</dbReference>
<comment type="caution">
    <text evidence="9">The sequence shown here is derived from an EMBL/GenBank/DDBJ whole genome shotgun (WGS) entry which is preliminary data.</text>
</comment>
<dbReference type="InterPro" id="IPR035965">
    <property type="entry name" value="PAS-like_dom_sf"/>
</dbReference>
<keyword evidence="3" id="KW-0597">Phosphoprotein</keyword>
<dbReference type="InterPro" id="IPR003661">
    <property type="entry name" value="HisK_dim/P_dom"/>
</dbReference>
<dbReference type="EMBL" id="MJGC01000038">
    <property type="protein sequence ID" value="OEJ76433.1"/>
    <property type="molecule type" value="Genomic_DNA"/>
</dbReference>
<organism evidence="9">
    <name type="scientific">Desertifilum tharense IPPAS B-1220</name>
    <dbReference type="NCBI Taxonomy" id="1781255"/>
    <lineage>
        <taxon>Bacteria</taxon>
        <taxon>Bacillati</taxon>
        <taxon>Cyanobacteriota</taxon>
        <taxon>Cyanophyceae</taxon>
        <taxon>Desertifilales</taxon>
        <taxon>Desertifilaceae</taxon>
        <taxon>Desertifilum</taxon>
    </lineage>
</organism>
<dbReference type="PROSITE" id="PS50112">
    <property type="entry name" value="PAS"/>
    <property type="match status" value="2"/>
</dbReference>
<feature type="domain" description="PAS" evidence="7">
    <location>
        <begin position="32"/>
        <end position="76"/>
    </location>
</feature>
<dbReference type="GO" id="GO:0000155">
    <property type="term" value="F:phosphorelay sensor kinase activity"/>
    <property type="evidence" value="ECO:0007669"/>
    <property type="project" value="InterPro"/>
</dbReference>
<dbReference type="CDD" id="cd00082">
    <property type="entry name" value="HisKA"/>
    <property type="match status" value="1"/>
</dbReference>
<evidence type="ECO:0000256" key="1">
    <source>
        <dbReference type="ARBA" id="ARBA00000085"/>
    </source>
</evidence>
<dbReference type="PANTHER" id="PTHR43065">
    <property type="entry name" value="SENSOR HISTIDINE KINASE"/>
    <property type="match status" value="1"/>
</dbReference>
<dbReference type="InterPro" id="IPR000700">
    <property type="entry name" value="PAS-assoc_C"/>
</dbReference>
<dbReference type="Pfam" id="PF08448">
    <property type="entry name" value="PAS_4"/>
    <property type="match status" value="1"/>
</dbReference>
<evidence type="ECO:0000313" key="9">
    <source>
        <dbReference type="EMBL" id="OEJ76433.1"/>
    </source>
</evidence>
<dbReference type="SUPFAM" id="SSF55785">
    <property type="entry name" value="PYP-like sensor domain (PAS domain)"/>
    <property type="match status" value="2"/>
</dbReference>
<dbReference type="Gene3D" id="1.10.287.130">
    <property type="match status" value="1"/>
</dbReference>
<dbReference type="Pfam" id="PF13188">
    <property type="entry name" value="PAS_8"/>
    <property type="match status" value="1"/>
</dbReference>
<dbReference type="Pfam" id="PF02518">
    <property type="entry name" value="HATPase_c"/>
    <property type="match status" value="1"/>
</dbReference>
<dbReference type="InterPro" id="IPR000014">
    <property type="entry name" value="PAS"/>
</dbReference>
<keyword evidence="5" id="KW-0902">Two-component regulatory system</keyword>
<feature type="domain" description="PAC" evidence="8">
    <location>
        <begin position="229"/>
        <end position="280"/>
    </location>
</feature>
<protein>
    <recommendedName>
        <fullName evidence="2">histidine kinase</fullName>
        <ecNumber evidence="2">2.7.13.3</ecNumber>
    </recommendedName>
</protein>
<dbReference type="InterPro" id="IPR013656">
    <property type="entry name" value="PAS_4"/>
</dbReference>
<evidence type="ECO:0000256" key="3">
    <source>
        <dbReference type="ARBA" id="ARBA00022553"/>
    </source>
</evidence>
<dbReference type="SUPFAM" id="SSF47384">
    <property type="entry name" value="Homodimeric domain of signal transducing histidine kinase"/>
    <property type="match status" value="1"/>
</dbReference>
<dbReference type="Gene3D" id="3.30.450.20">
    <property type="entry name" value="PAS domain"/>
    <property type="match status" value="2"/>
</dbReference>
<proteinExistence type="predicted"/>
<dbReference type="PRINTS" id="PR00344">
    <property type="entry name" value="BCTRLSENSOR"/>
</dbReference>
<dbReference type="Gene3D" id="3.30.565.10">
    <property type="entry name" value="Histidine kinase-like ATPase, C-terminal domain"/>
    <property type="match status" value="1"/>
</dbReference>
<dbReference type="STRING" id="1781255.BH720_04485"/>
<dbReference type="EC" id="2.7.13.3" evidence="2"/>
<dbReference type="OrthoDB" id="9773246at2"/>
<dbReference type="SMART" id="SM00387">
    <property type="entry name" value="HATPase_c"/>
    <property type="match status" value="1"/>
</dbReference>
<dbReference type="PROSITE" id="PS50113">
    <property type="entry name" value="PAC"/>
    <property type="match status" value="1"/>
</dbReference>
<name>A0A1E5QQ14_9CYAN</name>
<feature type="domain" description="Histidine kinase" evidence="6">
    <location>
        <begin position="360"/>
        <end position="619"/>
    </location>
</feature>
<evidence type="ECO:0000259" key="8">
    <source>
        <dbReference type="PROSITE" id="PS50113"/>
    </source>
</evidence>
<dbReference type="InterPro" id="IPR036890">
    <property type="entry name" value="HATPase_C_sf"/>
</dbReference>
<dbReference type="InterPro" id="IPR005467">
    <property type="entry name" value="His_kinase_dom"/>
</dbReference>
<feature type="domain" description="PAS" evidence="7">
    <location>
        <begin position="156"/>
        <end position="226"/>
    </location>
</feature>
<reference evidence="9" key="1">
    <citation type="submission" date="2016-09" db="EMBL/GenBank/DDBJ databases">
        <title>Draft genome of thermotolerant cyanobacterium Desertifilum sp. strain IPPAS B-1220.</title>
        <authorList>
            <person name="Sinetova M.A."/>
            <person name="Bolakhan K."/>
            <person name="Zayadan B.K."/>
            <person name="Mironov K.S."/>
            <person name="Ustinova V."/>
            <person name="Kupriyanova E.V."/>
            <person name="Sidorov R.A."/>
            <person name="Skrypnik A.N."/>
            <person name="Gogoleva N.E."/>
            <person name="Gogolev Y.V."/>
            <person name="Los D.A."/>
        </authorList>
    </citation>
    <scope>NUCLEOTIDE SEQUENCE [LARGE SCALE GENOMIC DNA]</scope>
    <source>
        <strain evidence="9">IPPAS B-1220</strain>
    </source>
</reference>
<keyword evidence="4" id="KW-0808">Transferase</keyword>
<evidence type="ECO:0000256" key="4">
    <source>
        <dbReference type="ARBA" id="ARBA00022777"/>
    </source>
</evidence>
<dbReference type="InterPro" id="IPR003594">
    <property type="entry name" value="HATPase_dom"/>
</dbReference>
<dbReference type="PANTHER" id="PTHR43065:SF50">
    <property type="entry name" value="HISTIDINE KINASE"/>
    <property type="match status" value="1"/>
</dbReference>
<evidence type="ECO:0000256" key="2">
    <source>
        <dbReference type="ARBA" id="ARBA00012438"/>
    </source>
</evidence>